<sequence>MGPMSGTRMMTGCCRPWRMEMRRRWPHCSARRGPAPPNTTARARPRKLKHWFADMPVMGFWGCSLESLVSAGEFHMCSRSTPILKYVRRYFNLVPFSPNSKSHMELYLEWVYMFPGISKGFTSQDCNQL</sequence>
<gene>
    <name evidence="1 3" type="primary">RAI14</name>
</gene>
<organism evidence="1 2">
    <name type="scientific">Macaca mulatta</name>
    <name type="common">Rhesus macaque</name>
    <dbReference type="NCBI Taxonomy" id="9544"/>
    <lineage>
        <taxon>Eukaryota</taxon>
        <taxon>Metazoa</taxon>
        <taxon>Chordata</taxon>
        <taxon>Craniata</taxon>
        <taxon>Vertebrata</taxon>
        <taxon>Euteleostomi</taxon>
        <taxon>Mammalia</taxon>
        <taxon>Eutheria</taxon>
        <taxon>Euarchontoglires</taxon>
        <taxon>Primates</taxon>
        <taxon>Haplorrhini</taxon>
        <taxon>Catarrhini</taxon>
        <taxon>Cercopithecidae</taxon>
        <taxon>Cercopithecinae</taxon>
        <taxon>Macaca</taxon>
    </lineage>
</organism>
<dbReference type="VEuPathDB" id="HostDB:ENSMMUG00000013739"/>
<dbReference type="GeneTree" id="ENSGT00940000157400"/>
<dbReference type="Proteomes" id="UP000006718">
    <property type="component" value="Chromosome 6"/>
</dbReference>
<proteinExistence type="predicted"/>
<keyword evidence="2" id="KW-1185">Reference proteome</keyword>
<reference evidence="1" key="3">
    <citation type="submission" date="2025-08" db="UniProtKB">
        <authorList>
            <consortium name="Ensembl"/>
        </authorList>
    </citation>
    <scope>IDENTIFICATION</scope>
    <source>
        <strain evidence="1">17573</strain>
    </source>
</reference>
<reference evidence="2" key="1">
    <citation type="journal article" date="2007" name="Science">
        <title>Evolutionary and biomedical insights from the rhesus macaque genome.</title>
        <authorList>
            <person name="Gibbs R.A."/>
            <person name="Rogers J."/>
            <person name="Katze M.G."/>
            <person name="Bumgarner R."/>
            <person name="Weinstock G.M."/>
            <person name="Mardis E.R."/>
            <person name="Remington K.A."/>
            <person name="Strausberg R.L."/>
            <person name="Venter J.C."/>
            <person name="Wilson R.K."/>
            <person name="Batzer M.A."/>
            <person name="Bustamante C.D."/>
            <person name="Eichler E.E."/>
            <person name="Hahn M.W."/>
            <person name="Hardison R.C."/>
            <person name="Makova K.D."/>
            <person name="Miller W."/>
            <person name="Milosavljevic A."/>
            <person name="Palermo R.E."/>
            <person name="Siepel A."/>
            <person name="Sikela J.M."/>
            <person name="Attaway T."/>
            <person name="Bell S."/>
            <person name="Bernard K.E."/>
            <person name="Buhay C.J."/>
            <person name="Chandrabose M.N."/>
            <person name="Dao M."/>
            <person name="Davis C."/>
            <person name="Delehaunty K.D."/>
            <person name="Ding Y."/>
            <person name="Dinh H.H."/>
            <person name="Dugan-Rocha S."/>
            <person name="Fulton L.A."/>
            <person name="Gabisi R.A."/>
            <person name="Garner T.T."/>
            <person name="Godfrey J."/>
            <person name="Hawes A.C."/>
            <person name="Hernandez J."/>
            <person name="Hines S."/>
            <person name="Holder M."/>
            <person name="Hume J."/>
            <person name="Jhangiani S.N."/>
            <person name="Joshi V."/>
            <person name="Khan Z.M."/>
            <person name="Kirkness E.F."/>
            <person name="Cree A."/>
            <person name="Fowler R.G."/>
            <person name="Lee S."/>
            <person name="Lewis L.R."/>
            <person name="Li Z."/>
            <person name="Liu Y.-S."/>
            <person name="Moore S.M."/>
            <person name="Muzny D."/>
            <person name="Nazareth L.V."/>
            <person name="Ngo D.N."/>
            <person name="Okwuonu G.O."/>
            <person name="Pai G."/>
            <person name="Parker D."/>
            <person name="Paul H.A."/>
            <person name="Pfannkoch C."/>
            <person name="Pohl C.S."/>
            <person name="Rogers Y.-H.C."/>
            <person name="Ruiz S.J."/>
            <person name="Sabo A."/>
            <person name="Santibanez J."/>
            <person name="Schneider B.W."/>
            <person name="Smith S.M."/>
            <person name="Sodergren E."/>
            <person name="Svatek A.F."/>
            <person name="Utterback T.R."/>
            <person name="Vattathil S."/>
            <person name="Warren W."/>
            <person name="White C.S."/>
            <person name="Chinwalla A.T."/>
            <person name="Feng Y."/>
            <person name="Halpern A.L."/>
            <person name="Hillier L.W."/>
            <person name="Huang X."/>
            <person name="Minx P."/>
            <person name="Nelson J.O."/>
            <person name="Pepin K.H."/>
            <person name="Qin X."/>
            <person name="Sutton G.G."/>
            <person name="Venter E."/>
            <person name="Walenz B.P."/>
            <person name="Wallis J.W."/>
            <person name="Worley K.C."/>
            <person name="Yang S.-P."/>
            <person name="Jones S.M."/>
            <person name="Marra M.A."/>
            <person name="Rocchi M."/>
            <person name="Schein J.E."/>
            <person name="Baertsch R."/>
            <person name="Clarke L."/>
            <person name="Csuros M."/>
            <person name="Glasscock J."/>
            <person name="Harris R.A."/>
            <person name="Havlak P."/>
            <person name="Jackson A.R."/>
            <person name="Jiang H."/>
            <person name="Liu Y."/>
            <person name="Messina D.N."/>
            <person name="Shen Y."/>
            <person name="Song H.X.-Z."/>
            <person name="Wylie T."/>
            <person name="Zhang L."/>
            <person name="Birney E."/>
            <person name="Han K."/>
            <person name="Konkel M.K."/>
            <person name="Lee J."/>
            <person name="Smit A.F.A."/>
            <person name="Ullmer B."/>
            <person name="Wang H."/>
            <person name="Xing J."/>
            <person name="Burhans R."/>
            <person name="Cheng Z."/>
            <person name="Karro J.E."/>
            <person name="Ma J."/>
            <person name="Raney B."/>
            <person name="She X."/>
            <person name="Cox M.J."/>
            <person name="Demuth J.P."/>
            <person name="Dumas L.J."/>
            <person name="Han S.-G."/>
            <person name="Hopkins J."/>
            <person name="Karimpour-Fard A."/>
            <person name="Kim Y.H."/>
            <person name="Pollack J.R."/>
            <person name="Vinar T."/>
            <person name="Addo-Quaye C."/>
            <person name="Degenhardt J."/>
            <person name="Denby A."/>
            <person name="Hubisz M.J."/>
            <person name="Indap A."/>
            <person name="Kosiol C."/>
            <person name="Lahn B.T."/>
            <person name="Lawson H.A."/>
            <person name="Marklein A."/>
            <person name="Nielsen R."/>
            <person name="Vallender E.J."/>
            <person name="Clark A.G."/>
            <person name="Ferguson B."/>
            <person name="Hernandez R.D."/>
            <person name="Hirani K."/>
            <person name="Kehrer-Sawatzki H."/>
            <person name="Kolb J."/>
            <person name="Patil S."/>
            <person name="Pu L.-L."/>
            <person name="Ren Y."/>
            <person name="Smith D.G."/>
            <person name="Wheeler D.A."/>
            <person name="Schenck I."/>
            <person name="Ball E.V."/>
            <person name="Chen R."/>
            <person name="Cooper D.N."/>
            <person name="Giardine B."/>
            <person name="Hsu F."/>
            <person name="Kent W.J."/>
            <person name="Lesk A."/>
            <person name="Nelson D.L."/>
            <person name="O'brien W.E."/>
            <person name="Pruefer K."/>
            <person name="Stenson P.D."/>
            <person name="Wallace J.C."/>
            <person name="Ke H."/>
            <person name="Liu X.-M."/>
            <person name="Wang P."/>
            <person name="Xiang A.P."/>
            <person name="Yang F."/>
            <person name="Barber G.P."/>
            <person name="Haussler D."/>
            <person name="Karolchik D."/>
            <person name="Kern A.D."/>
            <person name="Kuhn R.M."/>
            <person name="Smith K.E."/>
            <person name="Zwieg A.S."/>
        </authorList>
    </citation>
    <scope>NUCLEOTIDE SEQUENCE [LARGE SCALE GENOMIC DNA]</scope>
    <source>
        <strain evidence="2">17573</strain>
    </source>
</reference>
<dbReference type="Ensembl" id="ENSMMUT00000106980.1">
    <property type="protein sequence ID" value="ENSMMUP00000068193.1"/>
    <property type="gene ID" value="ENSMMUG00000013739.4"/>
</dbReference>
<name>A0A5F7ZU77_MACMU</name>
<dbReference type="ExpressionAtlas" id="A0A5F7ZU77">
    <property type="expression patterns" value="baseline"/>
</dbReference>
<dbReference type="AlphaFoldDB" id="A0A5F7ZU77"/>
<dbReference type="Bgee" id="ENSMMUG00000013739">
    <property type="expression patterns" value="Expressed in fibroblast and 21 other cell types or tissues"/>
</dbReference>
<accession>A0A5F7ZU77</accession>
<evidence type="ECO:0000313" key="2">
    <source>
        <dbReference type="Proteomes" id="UP000006718"/>
    </source>
</evidence>
<protein>
    <submittedName>
        <fullName evidence="1">Retinoic acid induced 14</fullName>
    </submittedName>
</protein>
<evidence type="ECO:0000313" key="3">
    <source>
        <dbReference type="VGNC" id="VGNC:76478"/>
    </source>
</evidence>
<reference evidence="1" key="4">
    <citation type="submission" date="2025-09" db="UniProtKB">
        <authorList>
            <consortium name="Ensembl"/>
        </authorList>
    </citation>
    <scope>IDENTIFICATION</scope>
    <source>
        <strain evidence="1">17573</strain>
    </source>
</reference>
<reference evidence="1" key="2">
    <citation type="submission" date="2019-01" db="EMBL/GenBank/DDBJ databases">
        <authorList>
            <person name="Graves T."/>
            <person name="Eichler E.E."/>
            <person name="Wilson R.K."/>
        </authorList>
    </citation>
    <scope>NUCLEOTIDE SEQUENCE [LARGE SCALE GENOMIC DNA]</scope>
    <source>
        <strain evidence="1">17573</strain>
    </source>
</reference>
<dbReference type="VGNC" id="VGNC:76478">
    <property type="gene designation" value="RAI14"/>
</dbReference>
<evidence type="ECO:0000313" key="1">
    <source>
        <dbReference type="Ensembl" id="ENSMMUP00000068193.1"/>
    </source>
</evidence>